<gene>
    <name evidence="9" type="ORF">CBW65_21920</name>
</gene>
<dbReference type="PANTHER" id="PTHR23513">
    <property type="entry name" value="INTEGRAL MEMBRANE EFFLUX PROTEIN-RELATED"/>
    <property type="match status" value="1"/>
</dbReference>
<evidence type="ECO:0000256" key="5">
    <source>
        <dbReference type="ARBA" id="ARBA00022989"/>
    </source>
</evidence>
<evidence type="ECO:0000256" key="4">
    <source>
        <dbReference type="ARBA" id="ARBA00022692"/>
    </source>
</evidence>
<feature type="transmembrane region" description="Helical" evidence="7">
    <location>
        <begin position="294"/>
        <end position="317"/>
    </location>
</feature>
<name>A0A1Y0IVH4_9BACL</name>
<dbReference type="CDD" id="cd06173">
    <property type="entry name" value="MFS_MefA_like"/>
    <property type="match status" value="1"/>
</dbReference>
<feature type="transmembrane region" description="Helical" evidence="7">
    <location>
        <begin position="51"/>
        <end position="71"/>
    </location>
</feature>
<dbReference type="KEGG" id="tum:CBW65_21920"/>
<keyword evidence="4 7" id="KW-0812">Transmembrane</keyword>
<dbReference type="InterPro" id="IPR036259">
    <property type="entry name" value="MFS_trans_sf"/>
</dbReference>
<dbReference type="Gene3D" id="1.20.1250.20">
    <property type="entry name" value="MFS general substrate transporter like domains"/>
    <property type="match status" value="1"/>
</dbReference>
<feature type="domain" description="Major facilitator superfamily (MFS) profile" evidence="8">
    <location>
        <begin position="14"/>
        <end position="412"/>
    </location>
</feature>
<evidence type="ECO:0000256" key="2">
    <source>
        <dbReference type="ARBA" id="ARBA00022448"/>
    </source>
</evidence>
<feature type="transmembrane region" description="Helical" evidence="7">
    <location>
        <begin position="227"/>
        <end position="250"/>
    </location>
</feature>
<evidence type="ECO:0000313" key="9">
    <source>
        <dbReference type="EMBL" id="ARU63344.1"/>
    </source>
</evidence>
<feature type="transmembrane region" description="Helical" evidence="7">
    <location>
        <begin position="91"/>
        <end position="111"/>
    </location>
</feature>
<dbReference type="GO" id="GO:0022857">
    <property type="term" value="F:transmembrane transporter activity"/>
    <property type="evidence" value="ECO:0007669"/>
    <property type="project" value="InterPro"/>
</dbReference>
<proteinExistence type="predicted"/>
<evidence type="ECO:0000256" key="3">
    <source>
        <dbReference type="ARBA" id="ARBA00022475"/>
    </source>
</evidence>
<dbReference type="GO" id="GO:0005886">
    <property type="term" value="C:plasma membrane"/>
    <property type="evidence" value="ECO:0007669"/>
    <property type="project" value="UniProtKB-SubCell"/>
</dbReference>
<dbReference type="InterPro" id="IPR020846">
    <property type="entry name" value="MFS_dom"/>
</dbReference>
<evidence type="ECO:0000313" key="10">
    <source>
        <dbReference type="Proteomes" id="UP000195437"/>
    </source>
</evidence>
<evidence type="ECO:0000256" key="1">
    <source>
        <dbReference type="ARBA" id="ARBA00004651"/>
    </source>
</evidence>
<feature type="transmembrane region" description="Helical" evidence="7">
    <location>
        <begin position="365"/>
        <end position="384"/>
    </location>
</feature>
<dbReference type="Pfam" id="PF07690">
    <property type="entry name" value="MFS_1"/>
    <property type="match status" value="1"/>
</dbReference>
<organism evidence="9 10">
    <name type="scientific">Tumebacillus avium</name>
    <dbReference type="NCBI Taxonomy" id="1903704"/>
    <lineage>
        <taxon>Bacteria</taxon>
        <taxon>Bacillati</taxon>
        <taxon>Bacillota</taxon>
        <taxon>Bacilli</taxon>
        <taxon>Bacillales</taxon>
        <taxon>Alicyclobacillaceae</taxon>
        <taxon>Tumebacillus</taxon>
    </lineage>
</organism>
<comment type="subcellular location">
    <subcellularLocation>
        <location evidence="1">Cell membrane</location>
        <topology evidence="1">Multi-pass membrane protein</topology>
    </subcellularLocation>
</comment>
<dbReference type="SUPFAM" id="SSF103473">
    <property type="entry name" value="MFS general substrate transporter"/>
    <property type="match status" value="1"/>
</dbReference>
<accession>A0A1Y0IVH4</accession>
<dbReference type="PROSITE" id="PS50850">
    <property type="entry name" value="MFS"/>
    <property type="match status" value="1"/>
</dbReference>
<dbReference type="OrthoDB" id="9775268at2"/>
<keyword evidence="10" id="KW-1185">Reference proteome</keyword>
<dbReference type="Proteomes" id="UP000195437">
    <property type="component" value="Chromosome"/>
</dbReference>
<sequence length="426" mass="45902">MSKTSIFAPLKHRPYRMLFTGQLFSDLGTWLDMLALGILVAYTWNMGPAELAALTIVMGLPWVVIGPFAAVWADRLPRKGLMIFCDLLRMLIVLGFVVAPNLYVLLALVFFKELFSAMFDPARQGAIRTLVPEEVLLQASSLSQLSLNVTKVAAPVFGGIIIAASSPSFVFILEAVLFLFSMMFISRLPHMPKAMAEEAAEPGTAKRESVFWKHFKEGLRFIGENRVLATAIILMAVRFFLIFLYDGLLVLWGKEVGLPEEYFGVLLGAVGFGTVLGTLAVGQWNFWSPKPIQMMAVTGAISGIGILILALGSYQVIPSHPALWVTLFFFVGFIGAGSAVPYGYVLQKETPSAIIGRVTGAANSISNLSMFAAPALGAVVAEWIGTGGVFAIAGTGTVLTGLFALLAVRKAEAKREYAGKVDGLHG</sequence>
<feature type="transmembrane region" description="Helical" evidence="7">
    <location>
        <begin position="21"/>
        <end position="45"/>
    </location>
</feature>
<reference evidence="10" key="1">
    <citation type="submission" date="2017-05" db="EMBL/GenBank/DDBJ databases">
        <authorList>
            <person name="Sung H."/>
        </authorList>
    </citation>
    <scope>NUCLEOTIDE SEQUENCE [LARGE SCALE GENOMIC DNA]</scope>
    <source>
        <strain evidence="10">AR23208</strain>
    </source>
</reference>
<feature type="transmembrane region" description="Helical" evidence="7">
    <location>
        <begin position="390"/>
        <end position="408"/>
    </location>
</feature>
<protein>
    <recommendedName>
        <fullName evidence="8">Major facilitator superfamily (MFS) profile domain-containing protein</fullName>
    </recommendedName>
</protein>
<dbReference type="AlphaFoldDB" id="A0A1Y0IVH4"/>
<feature type="transmembrane region" description="Helical" evidence="7">
    <location>
        <begin position="323"/>
        <end position="345"/>
    </location>
</feature>
<evidence type="ECO:0000259" key="8">
    <source>
        <dbReference type="PROSITE" id="PS50850"/>
    </source>
</evidence>
<dbReference type="PANTHER" id="PTHR23513:SF6">
    <property type="entry name" value="MAJOR FACILITATOR SUPERFAMILY ASSOCIATED DOMAIN-CONTAINING PROTEIN"/>
    <property type="match status" value="1"/>
</dbReference>
<feature type="transmembrane region" description="Helical" evidence="7">
    <location>
        <begin position="262"/>
        <end position="282"/>
    </location>
</feature>
<keyword evidence="6 7" id="KW-0472">Membrane</keyword>
<evidence type="ECO:0000256" key="6">
    <source>
        <dbReference type="ARBA" id="ARBA00023136"/>
    </source>
</evidence>
<dbReference type="InterPro" id="IPR011701">
    <property type="entry name" value="MFS"/>
</dbReference>
<evidence type="ECO:0000256" key="7">
    <source>
        <dbReference type="SAM" id="Phobius"/>
    </source>
</evidence>
<keyword evidence="2" id="KW-0813">Transport</keyword>
<keyword evidence="5 7" id="KW-1133">Transmembrane helix</keyword>
<dbReference type="EMBL" id="CP021434">
    <property type="protein sequence ID" value="ARU63344.1"/>
    <property type="molecule type" value="Genomic_DNA"/>
</dbReference>
<dbReference type="RefSeq" id="WP_087458689.1">
    <property type="nucleotide sequence ID" value="NZ_CP021434.1"/>
</dbReference>
<feature type="transmembrane region" description="Helical" evidence="7">
    <location>
        <begin position="152"/>
        <end position="185"/>
    </location>
</feature>
<keyword evidence="3" id="KW-1003">Cell membrane</keyword>